<sequence length="252" mass="27125">MNTGKRRLQAAALHLLFSGVIAGVVTALILLLWYPGQYAQIARGLKLIVLVVGVDIVLGPLLTLIVFNPVKSRTELVRDISVIALLQLSALAYGAHTVFIARPVALVFEGSQFRLVSAAEVEQKELEQASPGLQKLSLTGPMLLGTRDFKDEKEKSDAALTAFSGSDIGVRPTFWQNYEHSAAKVKQVAKPLSILRSKYPAQKALIDRAAQDAGVSDASLCFVPVIARGTEWSVLVDAETAAVKGFVQLDGF</sequence>
<gene>
    <name evidence="2" type="ORF">H8K43_05950</name>
</gene>
<dbReference type="NCBIfam" id="NF041437">
    <property type="entry name" value="TfpZ"/>
    <property type="match status" value="1"/>
</dbReference>
<feature type="transmembrane region" description="Helical" evidence="1">
    <location>
        <begin position="47"/>
        <end position="68"/>
    </location>
</feature>
<organism evidence="2 3">
    <name type="scientific">Undibacterium curvum</name>
    <dbReference type="NCBI Taxonomy" id="2762294"/>
    <lineage>
        <taxon>Bacteria</taxon>
        <taxon>Pseudomonadati</taxon>
        <taxon>Pseudomonadota</taxon>
        <taxon>Betaproteobacteria</taxon>
        <taxon>Burkholderiales</taxon>
        <taxon>Oxalobacteraceae</taxon>
        <taxon>Undibacterium</taxon>
    </lineage>
</organism>
<keyword evidence="3" id="KW-1185">Reference proteome</keyword>
<dbReference type="InterPro" id="IPR047814">
    <property type="entry name" value="TfpX/TfpZ-like"/>
</dbReference>
<evidence type="ECO:0000256" key="1">
    <source>
        <dbReference type="SAM" id="Phobius"/>
    </source>
</evidence>
<evidence type="ECO:0000313" key="3">
    <source>
        <dbReference type="Proteomes" id="UP000654304"/>
    </source>
</evidence>
<keyword evidence="1" id="KW-0812">Transmembrane</keyword>
<keyword evidence="1" id="KW-0472">Membrane</keyword>
<name>A0ABR7A2S3_9BURK</name>
<dbReference type="Proteomes" id="UP000654304">
    <property type="component" value="Unassembled WGS sequence"/>
</dbReference>
<keyword evidence="1" id="KW-1133">Transmembrane helix</keyword>
<feature type="transmembrane region" description="Helical" evidence="1">
    <location>
        <begin position="12"/>
        <end position="35"/>
    </location>
</feature>
<evidence type="ECO:0000313" key="2">
    <source>
        <dbReference type="EMBL" id="MBC3931211.1"/>
    </source>
</evidence>
<reference evidence="2 3" key="1">
    <citation type="submission" date="2020-08" db="EMBL/GenBank/DDBJ databases">
        <title>Novel species isolated from subtropical streams in China.</title>
        <authorList>
            <person name="Lu H."/>
        </authorList>
    </citation>
    <scope>NUCLEOTIDE SEQUENCE [LARGE SCALE GENOMIC DNA]</scope>
    <source>
        <strain evidence="2 3">CY22W</strain>
    </source>
</reference>
<comment type="caution">
    <text evidence="2">The sequence shown here is derived from an EMBL/GenBank/DDBJ whole genome shotgun (WGS) entry which is preliminary data.</text>
</comment>
<dbReference type="EMBL" id="JACOGD010000002">
    <property type="protein sequence ID" value="MBC3931211.1"/>
    <property type="molecule type" value="Genomic_DNA"/>
</dbReference>
<dbReference type="RefSeq" id="WP_186902967.1">
    <property type="nucleotide sequence ID" value="NZ_JACOGD010000002.1"/>
</dbReference>
<protein>
    <submittedName>
        <fullName evidence="2">Pilus assembly protein</fullName>
    </submittedName>
</protein>
<accession>A0ABR7A2S3</accession>
<feature type="transmembrane region" description="Helical" evidence="1">
    <location>
        <begin position="80"/>
        <end position="101"/>
    </location>
</feature>
<proteinExistence type="predicted"/>